<protein>
    <submittedName>
        <fullName evidence="1">Uncharacterized protein</fullName>
    </submittedName>
</protein>
<evidence type="ECO:0000313" key="2">
    <source>
        <dbReference type="Proteomes" id="UP001225596"/>
    </source>
</evidence>
<proteinExistence type="predicted"/>
<dbReference type="RefSeq" id="WP_338434650.1">
    <property type="nucleotide sequence ID" value="NZ_JAUYVH010000001.1"/>
</dbReference>
<name>A0ABU1BIG7_9BURK</name>
<dbReference type="Proteomes" id="UP001225596">
    <property type="component" value="Unassembled WGS sequence"/>
</dbReference>
<dbReference type="EMBL" id="JAUYVH010000001">
    <property type="protein sequence ID" value="MDQ9168810.1"/>
    <property type="molecule type" value="Genomic_DNA"/>
</dbReference>
<comment type="caution">
    <text evidence="1">The sequence shown here is derived from an EMBL/GenBank/DDBJ whole genome shotgun (WGS) entry which is preliminary data.</text>
</comment>
<gene>
    <name evidence="1" type="ORF">Q8A64_00130</name>
</gene>
<evidence type="ECO:0000313" key="1">
    <source>
        <dbReference type="EMBL" id="MDQ9168810.1"/>
    </source>
</evidence>
<reference evidence="1 2" key="1">
    <citation type="submission" date="2023-08" db="EMBL/GenBank/DDBJ databases">
        <title>Oxalobacteraceae gen .nov., isolated from river sludge outside the plant.</title>
        <authorList>
            <person name="Zhao S.Y."/>
        </authorList>
    </citation>
    <scope>NUCLEOTIDE SEQUENCE [LARGE SCALE GENOMIC DNA]</scope>
    <source>
        <strain evidence="1 2">R-40</strain>
    </source>
</reference>
<sequence>MFHADTAAKLNNIPIASWVTGTVRKMNQKGTHSKAHWNETWLDTYFELGGKSKESGAKPCPKAAAYGLWLFGYLCEGKRPFYNIWTADRDNLRLGKNKNAAYAAIAVELLTQGAPSQIGKLWPMVQAEYAKRTGHSPAGSEQGEIRLVAGLFQDRQIVVS</sequence>
<keyword evidence="2" id="KW-1185">Reference proteome</keyword>
<accession>A0ABU1BIG7</accession>
<organism evidence="1 2">
    <name type="scientific">Keguizhuia sedimenti</name>
    <dbReference type="NCBI Taxonomy" id="3064264"/>
    <lineage>
        <taxon>Bacteria</taxon>
        <taxon>Pseudomonadati</taxon>
        <taxon>Pseudomonadota</taxon>
        <taxon>Betaproteobacteria</taxon>
        <taxon>Burkholderiales</taxon>
        <taxon>Oxalobacteraceae</taxon>
        <taxon>Keguizhuia</taxon>
    </lineage>
</organism>